<dbReference type="RefSeq" id="WP_115579213.1">
    <property type="nucleotide sequence ID" value="NZ_NXLX01000012.1"/>
</dbReference>
<dbReference type="Gene3D" id="3.40.50.300">
    <property type="entry name" value="P-loop containing nucleotide triphosphate hydrolases"/>
    <property type="match status" value="2"/>
</dbReference>
<sequence length="432" mass="49936">MEIRLKNIGRFRDAEVEIKTITVIAGENGSGKSTVGKALFGVFNALSNINRRIEAERVNNLKNDIRELIFTWRSQLWEIGDSILNMFVHHSIVGRIATEILKIYSREEQITEEQIKAICLSALSNNFRGGKIDVLEKIIQDSQFGRIVEKLKISDNQVILKLLTKGLKTEFNDQISNIYFENTSDASIALTIKNKITSIHFQQNTAKSIENFQLLQQVFYIDDPFVIDELDIFLDDDLELNHRKLLKQSLVEKKGLLDEIMGEEKLQEVVKLLNKVCEGEMEENNNDFYYSSKKHPAKLNIRSISTGMKTFMILKTLIQNGFIQENGTIILDEPEIHLHPEWQVKLAEIIVVLQKALKLHILINTHSPYFLNAIEVFSREHKVEKCKYYLAQEIDEFTSVVEDVTHDTSVVYAKLARPFRLLEEKRVELEER</sequence>
<dbReference type="SUPFAM" id="SSF52540">
    <property type="entry name" value="P-loop containing nucleoside triphosphate hydrolases"/>
    <property type="match status" value="1"/>
</dbReference>
<dbReference type="InterPro" id="IPR051396">
    <property type="entry name" value="Bact_Antivir_Def_Nuclease"/>
</dbReference>
<gene>
    <name evidence="2" type="ORF">CQA57_05395</name>
</gene>
<reference evidence="2 3" key="1">
    <citation type="submission" date="2018-04" db="EMBL/GenBank/DDBJ databases">
        <title>Novel Campyloabacter and Helicobacter Species and Strains.</title>
        <authorList>
            <person name="Mannion A.J."/>
            <person name="Shen Z."/>
            <person name="Fox J.G."/>
        </authorList>
    </citation>
    <scope>NUCLEOTIDE SEQUENCE [LARGE SCALE GENOMIC DNA]</scope>
    <source>
        <strain evidence="2 3">MIT 04-9362</strain>
    </source>
</reference>
<organism evidence="2 3">
    <name type="scientific">Helicobacter anseris</name>
    <dbReference type="NCBI Taxonomy" id="375926"/>
    <lineage>
        <taxon>Bacteria</taxon>
        <taxon>Pseudomonadati</taxon>
        <taxon>Campylobacterota</taxon>
        <taxon>Epsilonproteobacteria</taxon>
        <taxon>Campylobacterales</taxon>
        <taxon>Helicobacteraceae</taxon>
        <taxon>Helicobacter</taxon>
    </lineage>
</organism>
<dbReference type="Pfam" id="PF13175">
    <property type="entry name" value="AAA_15"/>
    <property type="match status" value="1"/>
</dbReference>
<dbReference type="AlphaFoldDB" id="A0A3D8J7W9"/>
<name>A0A3D8J7W9_9HELI</name>
<dbReference type="PANTHER" id="PTHR43581">
    <property type="entry name" value="ATP/GTP PHOSPHATASE"/>
    <property type="match status" value="1"/>
</dbReference>
<accession>A0A3D8J7W9</accession>
<proteinExistence type="predicted"/>
<dbReference type="InterPro" id="IPR027417">
    <property type="entry name" value="P-loop_NTPase"/>
</dbReference>
<dbReference type="EMBL" id="NXLX01000012">
    <property type="protein sequence ID" value="RDU73206.1"/>
    <property type="molecule type" value="Genomic_DNA"/>
</dbReference>
<dbReference type="Proteomes" id="UP000256695">
    <property type="component" value="Unassembled WGS sequence"/>
</dbReference>
<protein>
    <recommendedName>
        <fullName evidence="1">Endonuclease GajA/Old nuclease/RecF-like AAA domain-containing protein</fullName>
    </recommendedName>
</protein>
<dbReference type="InterPro" id="IPR041685">
    <property type="entry name" value="AAA_GajA/Old/RecF-like"/>
</dbReference>
<keyword evidence="3" id="KW-1185">Reference proteome</keyword>
<evidence type="ECO:0000313" key="2">
    <source>
        <dbReference type="EMBL" id="RDU73206.1"/>
    </source>
</evidence>
<dbReference type="PANTHER" id="PTHR43581:SF2">
    <property type="entry name" value="EXCINUCLEASE ATPASE SUBUNIT"/>
    <property type="match status" value="1"/>
</dbReference>
<comment type="caution">
    <text evidence="2">The sequence shown here is derived from an EMBL/GenBank/DDBJ whole genome shotgun (WGS) entry which is preliminary data.</text>
</comment>
<feature type="domain" description="Endonuclease GajA/Old nuclease/RecF-like AAA" evidence="1">
    <location>
        <begin position="2"/>
        <end position="370"/>
    </location>
</feature>
<dbReference type="OrthoDB" id="3237462at2"/>
<evidence type="ECO:0000259" key="1">
    <source>
        <dbReference type="Pfam" id="PF13175"/>
    </source>
</evidence>
<evidence type="ECO:0000313" key="3">
    <source>
        <dbReference type="Proteomes" id="UP000256695"/>
    </source>
</evidence>